<sequence>MLLGEFIEGHQQEVTLTVPENLKYDEFVAFLKVIYSPIQEVTAETCGFLLKLADFYQVEDVVQKCDKFLANDSTVPIIEKLPLVDQFKLLETKNACLNLEELKRPDFIRDFAKKPEYSELSDGFKVILFENALNSAVHKVVSRKVCKMADFSVPTPLTDVVLIVEGKRLHYLAHHSEVFHKMLLGEFIESQQQEVTLTEPEILKYDEFETLLKVIYPPHEEVTEDNYGFLLKLADFYQVEEVVQKCDKFFKKYSKVTMIEKLYLADKYKLMETKSACLNSVELKKLHFVHDLTKKPEYKEISAELKIALLENGLNAAENKISLLEDLKNLAESEKNLAERRKNLAESEKNLVEREVASLEHEVESLVHEVASLEH</sequence>
<reference evidence="4" key="1">
    <citation type="submission" date="2022-11" db="UniProtKB">
        <authorList>
            <consortium name="WormBaseParasite"/>
        </authorList>
    </citation>
    <scope>IDENTIFICATION</scope>
</reference>
<dbReference type="CDD" id="cd18186">
    <property type="entry name" value="BTB_POZ_ZBTB_KLHL-like"/>
    <property type="match status" value="1"/>
</dbReference>
<dbReference type="Gene3D" id="3.30.710.10">
    <property type="entry name" value="Potassium Channel Kv1.1, Chain A"/>
    <property type="match status" value="2"/>
</dbReference>
<evidence type="ECO:0000313" key="4">
    <source>
        <dbReference type="WBParaSite" id="ACRNAN_scaffold4251.g30235.t1"/>
    </source>
</evidence>
<dbReference type="Proteomes" id="UP000887540">
    <property type="component" value="Unplaced"/>
</dbReference>
<dbReference type="Pfam" id="PF00651">
    <property type="entry name" value="BTB"/>
    <property type="match status" value="2"/>
</dbReference>
<keyword evidence="1" id="KW-0175">Coiled coil</keyword>
<dbReference type="SMART" id="SM00225">
    <property type="entry name" value="BTB"/>
    <property type="match status" value="1"/>
</dbReference>
<accession>A0A914DXU4</accession>
<keyword evidence="3" id="KW-1185">Reference proteome</keyword>
<name>A0A914DXU4_9BILA</name>
<evidence type="ECO:0000259" key="2">
    <source>
        <dbReference type="PROSITE" id="PS50097"/>
    </source>
</evidence>
<dbReference type="AlphaFoldDB" id="A0A914DXU4"/>
<dbReference type="PROSITE" id="PS50097">
    <property type="entry name" value="BTB"/>
    <property type="match status" value="1"/>
</dbReference>
<dbReference type="InterPro" id="IPR011333">
    <property type="entry name" value="SKP1/BTB/POZ_sf"/>
</dbReference>
<dbReference type="PANTHER" id="PTHR22744">
    <property type="entry name" value="HELIX LOOP HELIX PROTEIN 21-RELATED"/>
    <property type="match status" value="1"/>
</dbReference>
<dbReference type="SUPFAM" id="SSF54695">
    <property type="entry name" value="POZ domain"/>
    <property type="match status" value="2"/>
</dbReference>
<dbReference type="PANTHER" id="PTHR22744:SF17">
    <property type="entry name" value="BTB DOMAIN-CONTAINING PROTEIN"/>
    <property type="match status" value="1"/>
</dbReference>
<dbReference type="WBParaSite" id="ACRNAN_scaffold4251.g30235.t1">
    <property type="protein sequence ID" value="ACRNAN_scaffold4251.g30235.t1"/>
    <property type="gene ID" value="ACRNAN_scaffold4251.g30235"/>
</dbReference>
<evidence type="ECO:0000313" key="3">
    <source>
        <dbReference type="Proteomes" id="UP000887540"/>
    </source>
</evidence>
<protein>
    <submittedName>
        <fullName evidence="4">BTB domain-containing protein</fullName>
    </submittedName>
</protein>
<dbReference type="InterPro" id="IPR000210">
    <property type="entry name" value="BTB/POZ_dom"/>
</dbReference>
<feature type="coiled-coil region" evidence="1">
    <location>
        <begin position="307"/>
        <end position="369"/>
    </location>
</feature>
<organism evidence="3 4">
    <name type="scientific">Acrobeloides nanus</name>
    <dbReference type="NCBI Taxonomy" id="290746"/>
    <lineage>
        <taxon>Eukaryota</taxon>
        <taxon>Metazoa</taxon>
        <taxon>Ecdysozoa</taxon>
        <taxon>Nematoda</taxon>
        <taxon>Chromadorea</taxon>
        <taxon>Rhabditida</taxon>
        <taxon>Tylenchina</taxon>
        <taxon>Cephalobomorpha</taxon>
        <taxon>Cephaloboidea</taxon>
        <taxon>Cephalobidae</taxon>
        <taxon>Acrobeloides</taxon>
    </lineage>
</organism>
<evidence type="ECO:0000256" key="1">
    <source>
        <dbReference type="SAM" id="Coils"/>
    </source>
</evidence>
<feature type="domain" description="BTB" evidence="2">
    <location>
        <begin position="171"/>
        <end position="224"/>
    </location>
</feature>
<proteinExistence type="predicted"/>